<name>A0A8H7S1N0_9FUNG</name>
<reference evidence="6 7" key="1">
    <citation type="submission" date="2020-12" db="EMBL/GenBank/DDBJ databases">
        <title>Metabolic potential, ecology and presence of endohyphal bacteria is reflected in genomic diversity of Mucoromycotina.</title>
        <authorList>
            <person name="Muszewska A."/>
            <person name="Okrasinska A."/>
            <person name="Steczkiewicz K."/>
            <person name="Drgas O."/>
            <person name="Orlowska M."/>
            <person name="Perlinska-Lenart U."/>
            <person name="Aleksandrzak-Piekarczyk T."/>
            <person name="Szatraj K."/>
            <person name="Zielenkiewicz U."/>
            <person name="Pilsyk S."/>
            <person name="Malc E."/>
            <person name="Mieczkowski P."/>
            <person name="Kruszewska J.S."/>
            <person name="Biernat P."/>
            <person name="Pawlowska J."/>
        </authorList>
    </citation>
    <scope>NUCLEOTIDE SEQUENCE [LARGE SCALE GENOMIC DNA]</scope>
    <source>
        <strain evidence="6 7">CBS 142.35</strain>
    </source>
</reference>
<sequence>MSDEIKSGELVNSDCSRTAHKSNNKLDGPLSTISSTTTCDKKKEFTQAKKYIVFAVAAVSQILNQAGLSGLLPALPAIQDELNTTATITNVTVAMQSLMIGLLSAIWASYADGYGNIGSALSINIGMLLGFRLTGSIGAAASDALGAGMINDVFQDSERGGVLTQYLGWRSIFWGFVIGYSVLWLVIVFVLPETNLHPSQSKQECRYDFEATGGVNDSTTKNNSKTKATSWKDNMVNPFSSLKLLKFPNMLLCCSYLGLLGFTNNASAISFTWAYSIQYQFSPTFVGLFYIVGIIGNTAGTWLSGSMSDRIYMRRTNNAKMNDNPIYPEMRLSLKWQFVGGFFLATGFTTDYLLGV</sequence>
<evidence type="ECO:0000313" key="6">
    <source>
        <dbReference type="EMBL" id="KAG2221044.1"/>
    </source>
</evidence>
<evidence type="ECO:0000256" key="4">
    <source>
        <dbReference type="ARBA" id="ARBA00023136"/>
    </source>
</evidence>
<feature type="transmembrane region" description="Helical" evidence="5">
    <location>
        <begin position="120"/>
        <end position="141"/>
    </location>
</feature>
<keyword evidence="3 5" id="KW-1133">Transmembrane helix</keyword>
<dbReference type="Gene3D" id="1.20.1250.20">
    <property type="entry name" value="MFS general substrate transporter like domains"/>
    <property type="match status" value="1"/>
</dbReference>
<feature type="transmembrane region" description="Helical" evidence="5">
    <location>
        <begin position="250"/>
        <end position="275"/>
    </location>
</feature>
<keyword evidence="7" id="KW-1185">Reference proteome</keyword>
<feature type="transmembrane region" description="Helical" evidence="5">
    <location>
        <begin position="51"/>
        <end position="75"/>
    </location>
</feature>
<dbReference type="InterPro" id="IPR011701">
    <property type="entry name" value="MFS"/>
</dbReference>
<evidence type="ECO:0000313" key="7">
    <source>
        <dbReference type="Proteomes" id="UP000646827"/>
    </source>
</evidence>
<dbReference type="PANTHER" id="PTHR23502">
    <property type="entry name" value="MAJOR FACILITATOR SUPERFAMILY"/>
    <property type="match status" value="1"/>
</dbReference>
<proteinExistence type="predicted"/>
<evidence type="ECO:0000256" key="1">
    <source>
        <dbReference type="ARBA" id="ARBA00004141"/>
    </source>
</evidence>
<keyword evidence="2 5" id="KW-0812">Transmembrane</keyword>
<gene>
    <name evidence="6" type="ORF">INT45_009293</name>
</gene>
<dbReference type="GO" id="GO:0022857">
    <property type="term" value="F:transmembrane transporter activity"/>
    <property type="evidence" value="ECO:0007669"/>
    <property type="project" value="InterPro"/>
</dbReference>
<dbReference type="Pfam" id="PF07690">
    <property type="entry name" value="MFS_1"/>
    <property type="match status" value="1"/>
</dbReference>
<dbReference type="PANTHER" id="PTHR23502:SF5">
    <property type="entry name" value="QUINIDINE RESISTANCE PROTEIN 3"/>
    <property type="match status" value="1"/>
</dbReference>
<dbReference type="SUPFAM" id="SSF103473">
    <property type="entry name" value="MFS general substrate transporter"/>
    <property type="match status" value="1"/>
</dbReference>
<feature type="transmembrane region" description="Helical" evidence="5">
    <location>
        <begin position="87"/>
        <end position="108"/>
    </location>
</feature>
<dbReference type="InterPro" id="IPR036259">
    <property type="entry name" value="MFS_trans_sf"/>
</dbReference>
<keyword evidence="4 5" id="KW-0472">Membrane</keyword>
<evidence type="ECO:0000256" key="2">
    <source>
        <dbReference type="ARBA" id="ARBA00022692"/>
    </source>
</evidence>
<evidence type="ECO:0000256" key="5">
    <source>
        <dbReference type="SAM" id="Phobius"/>
    </source>
</evidence>
<dbReference type="OrthoDB" id="2278006at2759"/>
<protein>
    <recommendedName>
        <fullName evidence="8">Major facilitator superfamily (MFS) profile domain-containing protein</fullName>
    </recommendedName>
</protein>
<feature type="transmembrane region" description="Helical" evidence="5">
    <location>
        <begin position="287"/>
        <end position="305"/>
    </location>
</feature>
<dbReference type="AlphaFoldDB" id="A0A8H7S1N0"/>
<comment type="caution">
    <text evidence="6">The sequence shown here is derived from an EMBL/GenBank/DDBJ whole genome shotgun (WGS) entry which is preliminary data.</text>
</comment>
<dbReference type="GO" id="GO:0005886">
    <property type="term" value="C:plasma membrane"/>
    <property type="evidence" value="ECO:0007669"/>
    <property type="project" value="TreeGrafter"/>
</dbReference>
<evidence type="ECO:0000256" key="3">
    <source>
        <dbReference type="ARBA" id="ARBA00022989"/>
    </source>
</evidence>
<dbReference type="EMBL" id="JAEPRB010000121">
    <property type="protein sequence ID" value="KAG2221044.1"/>
    <property type="molecule type" value="Genomic_DNA"/>
</dbReference>
<accession>A0A8H7S1N0</accession>
<feature type="transmembrane region" description="Helical" evidence="5">
    <location>
        <begin position="172"/>
        <end position="192"/>
    </location>
</feature>
<dbReference type="Proteomes" id="UP000646827">
    <property type="component" value="Unassembled WGS sequence"/>
</dbReference>
<organism evidence="6 7">
    <name type="scientific">Circinella minor</name>
    <dbReference type="NCBI Taxonomy" id="1195481"/>
    <lineage>
        <taxon>Eukaryota</taxon>
        <taxon>Fungi</taxon>
        <taxon>Fungi incertae sedis</taxon>
        <taxon>Mucoromycota</taxon>
        <taxon>Mucoromycotina</taxon>
        <taxon>Mucoromycetes</taxon>
        <taxon>Mucorales</taxon>
        <taxon>Lichtheimiaceae</taxon>
        <taxon>Circinella</taxon>
    </lineage>
</organism>
<comment type="subcellular location">
    <subcellularLocation>
        <location evidence="1">Membrane</location>
        <topology evidence="1">Multi-pass membrane protein</topology>
    </subcellularLocation>
</comment>
<evidence type="ECO:0008006" key="8">
    <source>
        <dbReference type="Google" id="ProtNLM"/>
    </source>
</evidence>